<dbReference type="RefSeq" id="WP_108382467.1">
    <property type="nucleotide sequence ID" value="NZ_CP028858.1"/>
</dbReference>
<evidence type="ECO:0000256" key="1">
    <source>
        <dbReference type="SAM" id="MobiDB-lite"/>
    </source>
</evidence>
<dbReference type="KEGG" id="harc:HARCEL1_08705"/>
<gene>
    <name evidence="2" type="ORF">HARCEL1_08705</name>
</gene>
<dbReference type="InterPro" id="IPR043868">
    <property type="entry name" value="DUF5828"/>
</dbReference>
<dbReference type="AlphaFoldDB" id="A0A2R4X230"/>
<dbReference type="Pfam" id="PF19146">
    <property type="entry name" value="DUF5828"/>
    <property type="match status" value="1"/>
</dbReference>
<dbReference type="GeneID" id="36512582"/>
<feature type="region of interest" description="Disordered" evidence="1">
    <location>
        <begin position="43"/>
        <end position="90"/>
    </location>
</feature>
<name>A0A2R4X230_9EURY</name>
<feature type="compositionally biased region" description="Basic and acidic residues" evidence="1">
    <location>
        <begin position="47"/>
        <end position="65"/>
    </location>
</feature>
<organism evidence="2 3">
    <name type="scientific">Halococcoides cellulosivorans</name>
    <dbReference type="NCBI Taxonomy" id="1679096"/>
    <lineage>
        <taxon>Archaea</taxon>
        <taxon>Methanobacteriati</taxon>
        <taxon>Methanobacteriota</taxon>
        <taxon>Stenosarchaea group</taxon>
        <taxon>Halobacteria</taxon>
        <taxon>Halobacteriales</taxon>
        <taxon>Haloarculaceae</taxon>
        <taxon>Halococcoides</taxon>
    </lineage>
</organism>
<accession>A0A2R4X230</accession>
<protein>
    <submittedName>
        <fullName evidence="2">Uncharacterized protein</fullName>
    </submittedName>
</protein>
<dbReference type="EMBL" id="CP028858">
    <property type="protein sequence ID" value="AWB27783.1"/>
    <property type="molecule type" value="Genomic_DNA"/>
</dbReference>
<keyword evidence="3" id="KW-1185">Reference proteome</keyword>
<feature type="region of interest" description="Disordered" evidence="1">
    <location>
        <begin position="193"/>
        <end position="229"/>
    </location>
</feature>
<evidence type="ECO:0000313" key="3">
    <source>
        <dbReference type="Proteomes" id="UP000244727"/>
    </source>
</evidence>
<feature type="compositionally biased region" description="Acidic residues" evidence="1">
    <location>
        <begin position="215"/>
        <end position="229"/>
    </location>
</feature>
<sequence>MEESVSGFEVRDGWVEVVEHGERIAQALRDVREDADLDESLIEEFEEWRPKTDERLSEDVNEKTADQASIAEGSGEKAGKSPDEDIREAGDRLAESYEQLEDDQSEAVEKWGESIDHVRRAADTAGRKAIRGVEDAVYRNVMTRVAPYYFDNELVSANIQRLDDEPSYALEINVNDDDVKMRVSNQLADYEQDVDRWHVNTPKTTEQSAAVEGVDPPEENGDDTAAETN</sequence>
<dbReference type="Proteomes" id="UP000244727">
    <property type="component" value="Chromosome"/>
</dbReference>
<feature type="compositionally biased region" description="Basic and acidic residues" evidence="1">
    <location>
        <begin position="74"/>
        <end position="90"/>
    </location>
</feature>
<reference evidence="2 3" key="1">
    <citation type="submission" date="2018-04" db="EMBL/GenBank/DDBJ databases">
        <title>Halococcoides cellulosivorans gen. nov., sp. nov., an extremely halophilic cellulose-utilizing haloarchaeon from hypersaline lakes.</title>
        <authorList>
            <person name="Sorokin D.Y."/>
            <person name="Toshchakov S.V."/>
            <person name="Samarov N.I."/>
            <person name="Korzhenkov A."/>
            <person name="Kublanov I.V."/>
        </authorList>
    </citation>
    <scope>NUCLEOTIDE SEQUENCE [LARGE SCALE GENOMIC DNA]</scope>
    <source>
        <strain evidence="2 3">HArcel1</strain>
    </source>
</reference>
<proteinExistence type="predicted"/>
<evidence type="ECO:0000313" key="2">
    <source>
        <dbReference type="EMBL" id="AWB27783.1"/>
    </source>
</evidence>